<name>A0A4Y2D4G8_ARAVE</name>
<evidence type="ECO:0000313" key="2">
    <source>
        <dbReference type="Proteomes" id="UP000499080"/>
    </source>
</evidence>
<sequence length="42" mass="4932">NNERLHQLVNLVVLTSRFEATRGLFRDGPRQFEQLSDDEDDT</sequence>
<gene>
    <name evidence="1" type="ORF">AVEN_245892_1</name>
</gene>
<evidence type="ECO:0000313" key="1">
    <source>
        <dbReference type="EMBL" id="GBM11561.1"/>
    </source>
</evidence>
<feature type="non-terminal residue" evidence="1">
    <location>
        <position position="1"/>
    </location>
</feature>
<dbReference type="Proteomes" id="UP000499080">
    <property type="component" value="Unassembled WGS sequence"/>
</dbReference>
<proteinExistence type="predicted"/>
<organism evidence="1 2">
    <name type="scientific">Araneus ventricosus</name>
    <name type="common">Orbweaver spider</name>
    <name type="synonym">Epeira ventricosa</name>
    <dbReference type="NCBI Taxonomy" id="182803"/>
    <lineage>
        <taxon>Eukaryota</taxon>
        <taxon>Metazoa</taxon>
        <taxon>Ecdysozoa</taxon>
        <taxon>Arthropoda</taxon>
        <taxon>Chelicerata</taxon>
        <taxon>Arachnida</taxon>
        <taxon>Araneae</taxon>
        <taxon>Araneomorphae</taxon>
        <taxon>Entelegynae</taxon>
        <taxon>Araneoidea</taxon>
        <taxon>Araneidae</taxon>
        <taxon>Araneus</taxon>
    </lineage>
</organism>
<keyword evidence="2" id="KW-1185">Reference proteome</keyword>
<accession>A0A4Y2D4G8</accession>
<reference evidence="1 2" key="1">
    <citation type="journal article" date="2019" name="Sci. Rep.">
        <title>Orb-weaving spider Araneus ventricosus genome elucidates the spidroin gene catalogue.</title>
        <authorList>
            <person name="Kono N."/>
            <person name="Nakamura H."/>
            <person name="Ohtoshi R."/>
            <person name="Moran D.A.P."/>
            <person name="Shinohara A."/>
            <person name="Yoshida Y."/>
            <person name="Fujiwara M."/>
            <person name="Mori M."/>
            <person name="Tomita M."/>
            <person name="Arakawa K."/>
        </authorList>
    </citation>
    <scope>NUCLEOTIDE SEQUENCE [LARGE SCALE GENOMIC DNA]</scope>
</reference>
<dbReference type="AlphaFoldDB" id="A0A4Y2D4G8"/>
<comment type="caution">
    <text evidence="1">The sequence shown here is derived from an EMBL/GenBank/DDBJ whole genome shotgun (WGS) entry which is preliminary data.</text>
</comment>
<dbReference type="EMBL" id="BGPR01088519">
    <property type="protein sequence ID" value="GBM11561.1"/>
    <property type="molecule type" value="Genomic_DNA"/>
</dbReference>
<protein>
    <submittedName>
        <fullName evidence="1">Uncharacterized protein</fullName>
    </submittedName>
</protein>